<dbReference type="EMBL" id="BAABIS010000001">
    <property type="protein sequence ID" value="GAA4831714.1"/>
    <property type="molecule type" value="Genomic_DNA"/>
</dbReference>
<dbReference type="SUPFAM" id="SSF111069">
    <property type="entry name" value="Hypothetical protein yfbM"/>
    <property type="match status" value="1"/>
</dbReference>
<evidence type="ECO:0000313" key="2">
    <source>
        <dbReference type="Proteomes" id="UP001501752"/>
    </source>
</evidence>
<dbReference type="Gene3D" id="3.40.1760.10">
    <property type="entry name" value="YfbM-like super family"/>
    <property type="match status" value="1"/>
</dbReference>
<dbReference type="InterPro" id="IPR015068">
    <property type="entry name" value="DUF1877"/>
</dbReference>
<evidence type="ECO:0000313" key="1">
    <source>
        <dbReference type="EMBL" id="GAA4831714.1"/>
    </source>
</evidence>
<dbReference type="Proteomes" id="UP001501752">
    <property type="component" value="Unassembled WGS sequence"/>
</dbReference>
<dbReference type="Pfam" id="PF08974">
    <property type="entry name" value="DUF1877"/>
    <property type="match status" value="1"/>
</dbReference>
<keyword evidence="2" id="KW-1185">Reference proteome</keyword>
<sequence>MGGMTLGVHFAIDATTAGRLLAAADDGQVVALVEEIEEEAVGVGHCDTDKAWDAIHRSLTDGCLGFENGSYPLNAAVLGGVPLHEGDDWIVCLLTPDQVRDVADAVAGVGREALRAGYDQIDVEDYGPEFGDEDFAYTWANFTDLVVFFREAADAGSHVVFTVAQ</sequence>
<name>A0ABP9D7M1_9ACTN</name>
<comment type="caution">
    <text evidence="1">The sequence shown here is derived from an EMBL/GenBank/DDBJ whole genome shotgun (WGS) entry which is preliminary data.</text>
</comment>
<proteinExistence type="predicted"/>
<accession>A0ABP9D7M1</accession>
<reference evidence="2" key="1">
    <citation type="journal article" date="2019" name="Int. J. Syst. Evol. Microbiol.">
        <title>The Global Catalogue of Microorganisms (GCM) 10K type strain sequencing project: providing services to taxonomists for standard genome sequencing and annotation.</title>
        <authorList>
            <consortium name="The Broad Institute Genomics Platform"/>
            <consortium name="The Broad Institute Genome Sequencing Center for Infectious Disease"/>
            <person name="Wu L."/>
            <person name="Ma J."/>
        </authorList>
    </citation>
    <scope>NUCLEOTIDE SEQUENCE [LARGE SCALE GENOMIC DNA]</scope>
    <source>
        <strain evidence="2">JCM 13006</strain>
    </source>
</reference>
<dbReference type="InterPro" id="IPR035944">
    <property type="entry name" value="YfbM-like_sf"/>
</dbReference>
<evidence type="ECO:0008006" key="3">
    <source>
        <dbReference type="Google" id="ProtNLM"/>
    </source>
</evidence>
<organism evidence="1 2">
    <name type="scientific">Kitasatospora terrestris</name>
    <dbReference type="NCBI Taxonomy" id="258051"/>
    <lineage>
        <taxon>Bacteria</taxon>
        <taxon>Bacillati</taxon>
        <taxon>Actinomycetota</taxon>
        <taxon>Actinomycetes</taxon>
        <taxon>Kitasatosporales</taxon>
        <taxon>Streptomycetaceae</taxon>
        <taxon>Kitasatospora</taxon>
    </lineage>
</organism>
<protein>
    <recommendedName>
        <fullName evidence="3">DUF1877 domain-containing protein</fullName>
    </recommendedName>
</protein>
<gene>
    <name evidence="1" type="ORF">GCM10023235_02410</name>
</gene>